<evidence type="ECO:0000313" key="6">
    <source>
        <dbReference type="EMBL" id="KAE8145758.1"/>
    </source>
</evidence>
<dbReference type="PANTHER" id="PTHR46910:SF9">
    <property type="entry name" value="MISCELLANEOUS ZN(II)2CYS6 TRANSCRIPTION FACTOR (EUROFUNG)"/>
    <property type="match status" value="1"/>
</dbReference>
<dbReference type="SMART" id="SM00906">
    <property type="entry name" value="Fungal_trans"/>
    <property type="match status" value="1"/>
</dbReference>
<dbReference type="Proteomes" id="UP000325780">
    <property type="component" value="Unassembled WGS sequence"/>
</dbReference>
<name>A0A5N6THA5_ASPAV</name>
<feature type="region of interest" description="Disordered" evidence="4">
    <location>
        <begin position="502"/>
        <end position="544"/>
    </location>
</feature>
<dbReference type="GO" id="GO:0003677">
    <property type="term" value="F:DNA binding"/>
    <property type="evidence" value="ECO:0007669"/>
    <property type="project" value="InterPro"/>
</dbReference>
<keyword evidence="2" id="KW-0804">Transcription</keyword>
<organism evidence="6 7">
    <name type="scientific">Aspergillus avenaceus</name>
    <dbReference type="NCBI Taxonomy" id="36643"/>
    <lineage>
        <taxon>Eukaryota</taxon>
        <taxon>Fungi</taxon>
        <taxon>Dikarya</taxon>
        <taxon>Ascomycota</taxon>
        <taxon>Pezizomycotina</taxon>
        <taxon>Eurotiomycetes</taxon>
        <taxon>Eurotiomycetidae</taxon>
        <taxon>Eurotiales</taxon>
        <taxon>Aspergillaceae</taxon>
        <taxon>Aspergillus</taxon>
        <taxon>Aspergillus subgen. Circumdati</taxon>
    </lineage>
</organism>
<keyword evidence="1" id="KW-0805">Transcription regulation</keyword>
<dbReference type="AlphaFoldDB" id="A0A5N6THA5"/>
<accession>A0A5N6THA5</accession>
<sequence>MDAPHDYASPAKRRKPNPPREIGLMRKSSIGNGSASFLGSSSGIHFIRIVYNAFARRSAHLSRLQQTQENLVPGEDDQLLQSPGQDAQTLKNELWAAMELDHRARAVSFDQLVQWTRSYFECWHPMFPYLSGPKFLEVLERISQSGLESVRSTDAILVRSIVSISLMDGRQVDGALRSPVPAKLVFRTVDQAMESLHALFCDPPTISILQAAFGVALFLASLLRLNAASRISGVITRTAYHLGLHRCPARFTCFSPGEAAIRRRLFWSIYCLERYLSQALGIPLSIRDDDIDVCYPGVERHGEGTEDKNLRLLSHLAKFARVRGLVVELRNKSILHSQETSNTATEVNGELAHWWNEVYDDVYPIEDDPDLSPLHRLLLTVFRHESTLSMNRPLLAAEESSPEYKTALQICIESSRSLITALRGYVLPGGKGTVPLVWPSFTWAVWMSCLVLVYAAWEGEFPVLSASRYARTGLSILQNLALRGNTWPQTCIEAIHDLETALSNPPPIPPTPDRLPSPDAVEEKAPEFPADVPDDPRPAPQYNPSVVFGDTSINNFSFAYPFLETGETETGWHDLWTVADGPWLIEENFDQNGSVHL</sequence>
<proteinExistence type="predicted"/>
<evidence type="ECO:0000256" key="1">
    <source>
        <dbReference type="ARBA" id="ARBA00023015"/>
    </source>
</evidence>
<evidence type="ECO:0000313" key="7">
    <source>
        <dbReference type="Proteomes" id="UP000325780"/>
    </source>
</evidence>
<feature type="domain" description="Xylanolytic transcriptional activator regulatory" evidence="5">
    <location>
        <begin position="228"/>
        <end position="302"/>
    </location>
</feature>
<dbReference type="PANTHER" id="PTHR46910">
    <property type="entry name" value="TRANSCRIPTION FACTOR PDR1"/>
    <property type="match status" value="1"/>
</dbReference>
<dbReference type="OrthoDB" id="3266505at2759"/>
<dbReference type="EMBL" id="ML742315">
    <property type="protein sequence ID" value="KAE8145758.1"/>
    <property type="molecule type" value="Genomic_DNA"/>
</dbReference>
<protein>
    <submittedName>
        <fullName evidence="6">Fungal-specific transcription factor domain-containing protein</fullName>
    </submittedName>
</protein>
<feature type="compositionally biased region" description="Pro residues" evidence="4">
    <location>
        <begin position="504"/>
        <end position="515"/>
    </location>
</feature>
<feature type="region of interest" description="Disordered" evidence="4">
    <location>
        <begin position="1"/>
        <end position="26"/>
    </location>
</feature>
<dbReference type="Pfam" id="PF04082">
    <property type="entry name" value="Fungal_trans"/>
    <property type="match status" value="1"/>
</dbReference>
<dbReference type="CDD" id="cd12148">
    <property type="entry name" value="fungal_TF_MHR"/>
    <property type="match status" value="1"/>
</dbReference>
<evidence type="ECO:0000256" key="4">
    <source>
        <dbReference type="SAM" id="MobiDB-lite"/>
    </source>
</evidence>
<evidence type="ECO:0000256" key="2">
    <source>
        <dbReference type="ARBA" id="ARBA00023163"/>
    </source>
</evidence>
<dbReference type="GO" id="GO:0003700">
    <property type="term" value="F:DNA-binding transcription factor activity"/>
    <property type="evidence" value="ECO:0007669"/>
    <property type="project" value="InterPro"/>
</dbReference>
<dbReference type="GO" id="GO:0006351">
    <property type="term" value="P:DNA-templated transcription"/>
    <property type="evidence" value="ECO:0007669"/>
    <property type="project" value="InterPro"/>
</dbReference>
<dbReference type="InterPro" id="IPR007219">
    <property type="entry name" value="XnlR_reg_dom"/>
</dbReference>
<keyword evidence="7" id="KW-1185">Reference proteome</keyword>
<evidence type="ECO:0000256" key="3">
    <source>
        <dbReference type="ARBA" id="ARBA00023242"/>
    </source>
</evidence>
<gene>
    <name evidence="6" type="ORF">BDV25DRAFT_144352</name>
</gene>
<keyword evidence="3" id="KW-0539">Nucleus</keyword>
<dbReference type="GO" id="GO:0008270">
    <property type="term" value="F:zinc ion binding"/>
    <property type="evidence" value="ECO:0007669"/>
    <property type="project" value="InterPro"/>
</dbReference>
<dbReference type="InterPro" id="IPR050987">
    <property type="entry name" value="AtrR-like"/>
</dbReference>
<reference evidence="6 7" key="1">
    <citation type="submission" date="2019-04" db="EMBL/GenBank/DDBJ databases">
        <title>Friends and foes A comparative genomics study of 23 Aspergillus species from section Flavi.</title>
        <authorList>
            <consortium name="DOE Joint Genome Institute"/>
            <person name="Kjaerbolling I."/>
            <person name="Vesth T."/>
            <person name="Frisvad J.C."/>
            <person name="Nybo J.L."/>
            <person name="Theobald S."/>
            <person name="Kildgaard S."/>
            <person name="Isbrandt T."/>
            <person name="Kuo A."/>
            <person name="Sato A."/>
            <person name="Lyhne E.K."/>
            <person name="Kogle M.E."/>
            <person name="Wiebenga A."/>
            <person name="Kun R.S."/>
            <person name="Lubbers R.J."/>
            <person name="Makela M.R."/>
            <person name="Barry K."/>
            <person name="Chovatia M."/>
            <person name="Clum A."/>
            <person name="Daum C."/>
            <person name="Haridas S."/>
            <person name="He G."/>
            <person name="LaButti K."/>
            <person name="Lipzen A."/>
            <person name="Mondo S."/>
            <person name="Riley R."/>
            <person name="Salamov A."/>
            <person name="Simmons B.A."/>
            <person name="Magnuson J.K."/>
            <person name="Henrissat B."/>
            <person name="Mortensen U.H."/>
            <person name="Larsen T.O."/>
            <person name="Devries R.P."/>
            <person name="Grigoriev I.V."/>
            <person name="Machida M."/>
            <person name="Baker S.E."/>
            <person name="Andersen M.R."/>
        </authorList>
    </citation>
    <scope>NUCLEOTIDE SEQUENCE [LARGE SCALE GENOMIC DNA]</scope>
    <source>
        <strain evidence="6 7">IBT 18842</strain>
    </source>
</reference>
<evidence type="ECO:0000259" key="5">
    <source>
        <dbReference type="SMART" id="SM00906"/>
    </source>
</evidence>